<dbReference type="GO" id="GO:0005829">
    <property type="term" value="C:cytosol"/>
    <property type="evidence" value="ECO:0007669"/>
    <property type="project" value="TreeGrafter"/>
</dbReference>
<dbReference type="InterPro" id="IPR014710">
    <property type="entry name" value="RmlC-like_jellyroll"/>
</dbReference>
<feature type="site" description="Participates in a stacking interaction with the thymidine ring of dTDP-4-oxo-6-deoxyglucose" evidence="6">
    <location>
        <position position="138"/>
    </location>
</feature>
<evidence type="ECO:0000256" key="2">
    <source>
        <dbReference type="ARBA" id="ARBA00001997"/>
    </source>
</evidence>
<dbReference type="InterPro" id="IPR000888">
    <property type="entry name" value="RmlC-like"/>
</dbReference>
<comment type="catalytic activity">
    <reaction evidence="1 7">
        <text>dTDP-4-dehydro-6-deoxy-alpha-D-glucose = dTDP-4-dehydro-beta-L-rhamnose</text>
        <dbReference type="Rhea" id="RHEA:16969"/>
        <dbReference type="ChEBI" id="CHEBI:57649"/>
        <dbReference type="ChEBI" id="CHEBI:62830"/>
        <dbReference type="EC" id="5.1.3.13"/>
    </reaction>
</comment>
<dbReference type="GO" id="GO:0019305">
    <property type="term" value="P:dTDP-rhamnose biosynthetic process"/>
    <property type="evidence" value="ECO:0007669"/>
    <property type="project" value="UniProtKB-UniRule"/>
</dbReference>
<keyword evidence="9" id="KW-1185">Reference proteome</keyword>
<sequence length="186" mass="20474">MNVISLAIPEVKVLTPKRFGDDRGFFAETYNAHILAEHGITAVFVQDNQSFSRPAGVVRGLHFQREPYAQDKLLRVVRGAILDAVVDIRPGSPSFGQAVTVELSSEDSASIFVPKGFAHGFMTLEPDTEVFYKVSYRYTPEAEGGIHWRDPDLAISWPLDRIGGEGAVTIAARDQSFGLLRDLALL</sequence>
<dbReference type="RefSeq" id="WP_009867545.1">
    <property type="nucleotide sequence ID" value="NZ_JXSL01000005.1"/>
</dbReference>
<dbReference type="InterPro" id="IPR011051">
    <property type="entry name" value="RmlC_Cupin_sf"/>
</dbReference>
<dbReference type="SUPFAM" id="SSF51182">
    <property type="entry name" value="RmlC-like cupins"/>
    <property type="match status" value="1"/>
</dbReference>
<evidence type="ECO:0000256" key="1">
    <source>
        <dbReference type="ARBA" id="ARBA00001298"/>
    </source>
</evidence>
<dbReference type="Gene3D" id="2.60.120.10">
    <property type="entry name" value="Jelly Rolls"/>
    <property type="match status" value="1"/>
</dbReference>
<dbReference type="OrthoDB" id="9800680at2"/>
<dbReference type="CDD" id="cd00438">
    <property type="entry name" value="cupin_RmlC"/>
    <property type="match status" value="1"/>
</dbReference>
<comment type="pathway">
    <text evidence="7">Carbohydrate biosynthesis; dTDP-L-rhamnose biosynthesis.</text>
</comment>
<evidence type="ECO:0000256" key="6">
    <source>
        <dbReference type="PIRSR" id="PIRSR600888-3"/>
    </source>
</evidence>
<dbReference type="AlphaFoldDB" id="A0A0C2V6S3"/>
<comment type="similarity">
    <text evidence="7">Belongs to the dTDP-4-dehydrorhamnose 3,5-epimerase family.</text>
</comment>
<evidence type="ECO:0000256" key="3">
    <source>
        <dbReference type="ARBA" id="ARBA00012098"/>
    </source>
</evidence>
<evidence type="ECO:0000256" key="7">
    <source>
        <dbReference type="RuleBase" id="RU364069"/>
    </source>
</evidence>
<comment type="function">
    <text evidence="2 7">Catalyzes the epimerization of the C3' and C5'positions of dTDP-6-deoxy-D-xylo-4-hexulose, forming dTDP-6-deoxy-L-lyxo-4-hexulose.</text>
</comment>
<evidence type="ECO:0000256" key="5">
    <source>
        <dbReference type="PIRSR" id="PIRSR600888-1"/>
    </source>
</evidence>
<dbReference type="Pfam" id="PF00908">
    <property type="entry name" value="dTDP_sugar_isom"/>
    <property type="match status" value="1"/>
</dbReference>
<comment type="caution">
    <text evidence="8">The sequence shown here is derived from an EMBL/GenBank/DDBJ whole genome shotgun (WGS) entry which is preliminary data.</text>
</comment>
<dbReference type="NCBIfam" id="TIGR01221">
    <property type="entry name" value="rmlC"/>
    <property type="match status" value="1"/>
</dbReference>
<dbReference type="STRING" id="272627.CCC_01746"/>
<protein>
    <recommendedName>
        <fullName evidence="4 7">dTDP-4-dehydrorhamnose 3,5-epimerase</fullName>
        <ecNumber evidence="3 7">5.1.3.13</ecNumber>
    </recommendedName>
    <alternativeName>
        <fullName evidence="7">Thymidine diphospho-4-keto-rhamnose 3,5-epimerase</fullName>
    </alternativeName>
</protein>
<accession>A0A0C2V6S3</accession>
<dbReference type="GO" id="GO:0008830">
    <property type="term" value="F:dTDP-4-dehydrorhamnose 3,5-epimerase activity"/>
    <property type="evidence" value="ECO:0007669"/>
    <property type="project" value="UniProtKB-UniRule"/>
</dbReference>
<dbReference type="UniPathway" id="UPA00124"/>
<feature type="active site" description="Proton donor" evidence="5">
    <location>
        <position position="132"/>
    </location>
</feature>
<evidence type="ECO:0000256" key="4">
    <source>
        <dbReference type="ARBA" id="ARBA00019595"/>
    </source>
</evidence>
<dbReference type="GO" id="GO:0000271">
    <property type="term" value="P:polysaccharide biosynthetic process"/>
    <property type="evidence" value="ECO:0007669"/>
    <property type="project" value="TreeGrafter"/>
</dbReference>
<gene>
    <name evidence="8" type="ORF">CCC_01746</name>
</gene>
<dbReference type="PANTHER" id="PTHR21047:SF2">
    <property type="entry name" value="THYMIDINE DIPHOSPHO-4-KETO-RHAMNOSE 3,5-EPIMERASE"/>
    <property type="match status" value="1"/>
</dbReference>
<dbReference type="EC" id="5.1.3.13" evidence="3 7"/>
<evidence type="ECO:0000313" key="9">
    <source>
        <dbReference type="Proteomes" id="UP000031971"/>
    </source>
</evidence>
<dbReference type="PANTHER" id="PTHR21047">
    <property type="entry name" value="DTDP-6-DEOXY-D-GLUCOSE-3,5 EPIMERASE"/>
    <property type="match status" value="1"/>
</dbReference>
<proteinExistence type="inferred from homology"/>
<reference evidence="8 9" key="1">
    <citation type="submission" date="2015-01" db="EMBL/GenBank/DDBJ databases">
        <title>Genome Sequence of Magnetospirillum magnetotacticum Strain MS-1.</title>
        <authorList>
            <person name="Marinov G.K."/>
            <person name="Smalley M.D."/>
            <person name="DeSalvo G."/>
        </authorList>
    </citation>
    <scope>NUCLEOTIDE SEQUENCE [LARGE SCALE GENOMIC DNA]</scope>
    <source>
        <strain evidence="8 9">MS-1</strain>
    </source>
</reference>
<evidence type="ECO:0000313" key="8">
    <source>
        <dbReference type="EMBL" id="KIM00752.1"/>
    </source>
</evidence>
<keyword evidence="7" id="KW-0413">Isomerase</keyword>
<comment type="subunit">
    <text evidence="7">Homodimer.</text>
</comment>
<dbReference type="EMBL" id="JXSL01000005">
    <property type="protein sequence ID" value="KIM00752.1"/>
    <property type="molecule type" value="Genomic_DNA"/>
</dbReference>
<dbReference type="Proteomes" id="UP000031971">
    <property type="component" value="Unassembled WGS sequence"/>
</dbReference>
<feature type="active site" description="Proton acceptor" evidence="5">
    <location>
        <position position="62"/>
    </location>
</feature>
<name>A0A0C2V6S3_PARME</name>
<organism evidence="8 9">
    <name type="scientific">Paramagnetospirillum magnetotacticum MS-1</name>
    <dbReference type="NCBI Taxonomy" id="272627"/>
    <lineage>
        <taxon>Bacteria</taxon>
        <taxon>Pseudomonadati</taxon>
        <taxon>Pseudomonadota</taxon>
        <taxon>Alphaproteobacteria</taxon>
        <taxon>Rhodospirillales</taxon>
        <taxon>Magnetospirillaceae</taxon>
        <taxon>Paramagnetospirillum</taxon>
    </lineage>
</organism>